<sequence length="201" mass="23284">MPSIFGKRIALIKHVHVADTVCPECRASQLQVRVMRDYHHFLSVPLYPTGKKMVTIYCTACDSGQRVPALREKFLQTGTPILLYAGALPFFWMALYAYLSDKATSNRIQHYATNPREGDVYKMKAFSNGTPMYFFLRLLKLDEEGKAHFYLAPAIYRQHIRKIDKKDERNYSTIPNWTYLRTDLPEKVSNGIVMDIRRNGL</sequence>
<keyword evidence="1" id="KW-1133">Transmembrane helix</keyword>
<organism evidence="2 3">
    <name type="scientific">Chitinophaga jiangningensis</name>
    <dbReference type="NCBI Taxonomy" id="1419482"/>
    <lineage>
        <taxon>Bacteria</taxon>
        <taxon>Pseudomonadati</taxon>
        <taxon>Bacteroidota</taxon>
        <taxon>Chitinophagia</taxon>
        <taxon>Chitinophagales</taxon>
        <taxon>Chitinophagaceae</taxon>
        <taxon>Chitinophaga</taxon>
    </lineage>
</organism>
<evidence type="ECO:0000256" key="1">
    <source>
        <dbReference type="SAM" id="Phobius"/>
    </source>
</evidence>
<keyword evidence="1" id="KW-0812">Transmembrane</keyword>
<evidence type="ECO:0008006" key="4">
    <source>
        <dbReference type="Google" id="ProtNLM"/>
    </source>
</evidence>
<feature type="transmembrane region" description="Helical" evidence="1">
    <location>
        <begin position="81"/>
        <end position="99"/>
    </location>
</feature>
<evidence type="ECO:0000313" key="2">
    <source>
        <dbReference type="EMBL" id="SHK77888.1"/>
    </source>
</evidence>
<dbReference type="STRING" id="1419482.SAMN05444266_101111"/>
<name>A0A1M6V8W3_9BACT</name>
<reference evidence="2 3" key="1">
    <citation type="submission" date="2016-11" db="EMBL/GenBank/DDBJ databases">
        <authorList>
            <person name="Jaros S."/>
            <person name="Januszkiewicz K."/>
            <person name="Wedrychowicz H."/>
        </authorList>
    </citation>
    <scope>NUCLEOTIDE SEQUENCE [LARGE SCALE GENOMIC DNA]</scope>
    <source>
        <strain evidence="2 3">DSM 27406</strain>
    </source>
</reference>
<dbReference type="EMBL" id="FRBL01000001">
    <property type="protein sequence ID" value="SHK77888.1"/>
    <property type="molecule type" value="Genomic_DNA"/>
</dbReference>
<protein>
    <recommendedName>
        <fullName evidence="4">Zinc-ribbon 15 domain-containing protein</fullName>
    </recommendedName>
</protein>
<dbReference type="AlphaFoldDB" id="A0A1M6V8W3"/>
<keyword evidence="3" id="KW-1185">Reference proteome</keyword>
<accession>A0A1M6V8W3</accession>
<keyword evidence="1" id="KW-0472">Membrane</keyword>
<evidence type="ECO:0000313" key="3">
    <source>
        <dbReference type="Proteomes" id="UP000184420"/>
    </source>
</evidence>
<dbReference type="RefSeq" id="WP_073076999.1">
    <property type="nucleotide sequence ID" value="NZ_FRBL01000001.1"/>
</dbReference>
<dbReference type="Proteomes" id="UP000184420">
    <property type="component" value="Unassembled WGS sequence"/>
</dbReference>
<gene>
    <name evidence="2" type="ORF">SAMN05444266_101111</name>
</gene>
<proteinExistence type="predicted"/>
<dbReference type="OrthoDB" id="766141at2"/>